<dbReference type="InterPro" id="IPR034660">
    <property type="entry name" value="DinB/YfiT-like"/>
</dbReference>
<dbReference type="RefSeq" id="WP_349640600.1">
    <property type="nucleotide sequence ID" value="NZ_CP090958.1"/>
</dbReference>
<organism evidence="1 2">
    <name type="scientific">Saxibacter everestensis</name>
    <dbReference type="NCBI Taxonomy" id="2909229"/>
    <lineage>
        <taxon>Bacteria</taxon>
        <taxon>Bacillati</taxon>
        <taxon>Actinomycetota</taxon>
        <taxon>Actinomycetes</taxon>
        <taxon>Micrococcales</taxon>
        <taxon>Brevibacteriaceae</taxon>
        <taxon>Saxibacter</taxon>
    </lineage>
</organism>
<accession>A0ABY8QXM7</accession>
<proteinExistence type="predicted"/>
<dbReference type="Proteomes" id="UP001209083">
    <property type="component" value="Chromosome"/>
</dbReference>
<evidence type="ECO:0000313" key="2">
    <source>
        <dbReference type="Proteomes" id="UP001209083"/>
    </source>
</evidence>
<dbReference type="NCBIfam" id="TIGR03083">
    <property type="entry name" value="maleylpyruvate isomerase family mycothiol-dependent enzyme"/>
    <property type="match status" value="1"/>
</dbReference>
<dbReference type="InterPro" id="IPR017519">
    <property type="entry name" value="CHP03085"/>
</dbReference>
<dbReference type="EMBL" id="CP090958">
    <property type="protein sequence ID" value="WGW13777.1"/>
    <property type="molecule type" value="Genomic_DNA"/>
</dbReference>
<reference evidence="1 2" key="1">
    <citation type="submission" date="2023-05" db="EMBL/GenBank/DDBJ databases">
        <title>Lithophilousrod everest ZFBP1038 complete genpme.</title>
        <authorList>
            <person name="Tian M."/>
        </authorList>
    </citation>
    <scope>NUCLEOTIDE SEQUENCE [LARGE SCALE GENOMIC DNA]</scope>
    <source>
        <strain evidence="1 2">ZFBP1038</strain>
    </source>
</reference>
<dbReference type="SUPFAM" id="SSF109854">
    <property type="entry name" value="DinB/YfiT-like putative metalloenzymes"/>
    <property type="match status" value="1"/>
</dbReference>
<gene>
    <name evidence="1" type="ORF">LWF01_08545</name>
</gene>
<evidence type="ECO:0000313" key="1">
    <source>
        <dbReference type="EMBL" id="WGW13777.1"/>
    </source>
</evidence>
<sequence>MQELRAKNARNDLADLLLRSGPNAPTLCEGWQTAELAAHLWLREARPGVSLLAAVPGLRDFSERRLAETASEARSGSGYPKLVDQFRSGPPVFSPFAVPAVDRAANLLEYFIHYQDVARAVAEEPAVLAEDYREAVWRGFGRAAGALYFRGLPVGVVVRREDGPRRRFGPANKPSVVLTGELEDLVLFCSGREQAAAVEIGGDPSAIDEFHAARG</sequence>
<keyword evidence="2" id="KW-1185">Reference proteome</keyword>
<protein>
    <submittedName>
        <fullName evidence="1">TIGR03085 family metal-binding protein</fullName>
    </submittedName>
</protein>
<dbReference type="InterPro" id="IPR017517">
    <property type="entry name" value="Maleyloyr_isom"/>
</dbReference>
<dbReference type="NCBIfam" id="TIGR03085">
    <property type="entry name" value="TIGR03085 family metal-binding protein"/>
    <property type="match status" value="1"/>
</dbReference>
<name>A0ABY8QXM7_9MICO</name>